<feature type="transmembrane region" description="Helical" evidence="1">
    <location>
        <begin position="91"/>
        <end position="108"/>
    </location>
</feature>
<accession>A0A380HPD9</accession>
<gene>
    <name evidence="3" type="ORF">NCTC7688_02055</name>
</gene>
<reference evidence="3 4" key="1">
    <citation type="submission" date="2018-06" db="EMBL/GenBank/DDBJ databases">
        <authorList>
            <consortium name="Pathogen Informatics"/>
            <person name="Doyle S."/>
        </authorList>
    </citation>
    <scope>NUCLEOTIDE SEQUENCE [LARGE SCALE GENOMIC DNA]</scope>
    <source>
        <strain evidence="3 4">NCTC7688</strain>
    </source>
</reference>
<feature type="domain" description="DUF418" evidence="2">
    <location>
        <begin position="238"/>
        <end position="378"/>
    </location>
</feature>
<feature type="transmembrane region" description="Helical" evidence="1">
    <location>
        <begin position="310"/>
        <end position="332"/>
    </location>
</feature>
<evidence type="ECO:0000259" key="2">
    <source>
        <dbReference type="Pfam" id="PF04235"/>
    </source>
</evidence>
<feature type="transmembrane region" description="Helical" evidence="1">
    <location>
        <begin position="338"/>
        <end position="359"/>
    </location>
</feature>
<evidence type="ECO:0000256" key="1">
    <source>
        <dbReference type="SAM" id="Phobius"/>
    </source>
</evidence>
<dbReference type="EMBL" id="UHED01000001">
    <property type="protein sequence ID" value="SUM83507.1"/>
    <property type="molecule type" value="Genomic_DNA"/>
</dbReference>
<dbReference type="AlphaFoldDB" id="A0A380HPD9"/>
<keyword evidence="1" id="KW-0472">Membrane</keyword>
<feature type="transmembrane region" description="Helical" evidence="1">
    <location>
        <begin position="12"/>
        <end position="33"/>
    </location>
</feature>
<dbReference type="RefSeq" id="WP_115340653.1">
    <property type="nucleotide sequence ID" value="NZ_UHED01000001.1"/>
</dbReference>
<name>A0A380HPD9_STASA</name>
<dbReference type="InterPro" id="IPR007349">
    <property type="entry name" value="DUF418"/>
</dbReference>
<dbReference type="Proteomes" id="UP000254707">
    <property type="component" value="Unassembled WGS sequence"/>
</dbReference>
<protein>
    <submittedName>
        <fullName evidence="3">Membrane protein</fullName>
    </submittedName>
</protein>
<dbReference type="Pfam" id="PF04235">
    <property type="entry name" value="DUF418"/>
    <property type="match status" value="1"/>
</dbReference>
<keyword evidence="1" id="KW-0812">Transmembrane</keyword>
<evidence type="ECO:0000313" key="4">
    <source>
        <dbReference type="Proteomes" id="UP000254707"/>
    </source>
</evidence>
<organism evidence="3 4">
    <name type="scientific">Staphylococcus saprophyticus</name>
    <dbReference type="NCBI Taxonomy" id="29385"/>
    <lineage>
        <taxon>Bacteria</taxon>
        <taxon>Bacillati</taxon>
        <taxon>Bacillota</taxon>
        <taxon>Bacilli</taxon>
        <taxon>Bacillales</taxon>
        <taxon>Staphylococcaceae</taxon>
        <taxon>Staphylococcus</taxon>
    </lineage>
</organism>
<dbReference type="PANTHER" id="PTHR30590:SF2">
    <property type="entry name" value="INNER MEMBRANE PROTEIN"/>
    <property type="match status" value="1"/>
</dbReference>
<feature type="transmembrane region" description="Helical" evidence="1">
    <location>
        <begin position="45"/>
        <end position="70"/>
    </location>
</feature>
<proteinExistence type="predicted"/>
<evidence type="ECO:0000313" key="3">
    <source>
        <dbReference type="EMBL" id="SUM83507.1"/>
    </source>
</evidence>
<feature type="transmembrane region" description="Helical" evidence="1">
    <location>
        <begin position="266"/>
        <end position="289"/>
    </location>
</feature>
<dbReference type="InterPro" id="IPR052529">
    <property type="entry name" value="Bact_Transport_Assoc"/>
</dbReference>
<keyword evidence="1" id="KW-1133">Transmembrane helix</keyword>
<feature type="transmembrane region" description="Helical" evidence="1">
    <location>
        <begin position="136"/>
        <end position="158"/>
    </location>
</feature>
<feature type="transmembrane region" description="Helical" evidence="1">
    <location>
        <begin position="240"/>
        <end position="260"/>
    </location>
</feature>
<sequence length="378" mass="43375">MPVKQRIFELDALRGISLFGIILMNILVFSLPYEMASMSQTVKGFNAVLLHLITLFVIGSFYPIFTFLFGYGLGMMFEHSRIRKVRFYPMIYRRLSFLLVIGVIHGMFIFLGDILFGYAFTGLFAVLFIKMKAQKLIKIASILFVFKILIFVVPFAILNYTQGVYKKNNYLGISLQQFIDVKQNGHYDSFLKLNVLENLYSMLDILMGSAFLEFLPYALFGIAAYKMNLIELIRTKSSSFLKWGSLIAILGYCIKMPFAIDYDNGSFAVINAVGGPIVSAGYIILIVYLCQSVHGAQIMRIFKYPGKLSLSVYITQSIMFTFIFMGFGLGLYNKLPLYQSYLIVIIFYSLQVIGCYFYLKKFSKGPIEWLWRKVTYLK</sequence>
<feature type="transmembrane region" description="Helical" evidence="1">
    <location>
        <begin position="114"/>
        <end position="129"/>
    </location>
</feature>
<feature type="transmembrane region" description="Helical" evidence="1">
    <location>
        <begin position="199"/>
        <end position="220"/>
    </location>
</feature>
<dbReference type="PANTHER" id="PTHR30590">
    <property type="entry name" value="INNER MEMBRANE PROTEIN"/>
    <property type="match status" value="1"/>
</dbReference>